<dbReference type="SMART" id="SM00387">
    <property type="entry name" value="HATPase_c"/>
    <property type="match status" value="1"/>
</dbReference>
<dbReference type="InterPro" id="IPR036890">
    <property type="entry name" value="HATPase_C_sf"/>
</dbReference>
<keyword evidence="4" id="KW-0597">Phosphoprotein</keyword>
<evidence type="ECO:0000256" key="4">
    <source>
        <dbReference type="ARBA" id="ARBA00022553"/>
    </source>
</evidence>
<dbReference type="Gene3D" id="1.20.120.50">
    <property type="entry name" value="Hemerythrin-like"/>
    <property type="match status" value="1"/>
</dbReference>
<dbReference type="AlphaFoldDB" id="A0A1E5QAT7"/>
<evidence type="ECO:0000256" key="1">
    <source>
        <dbReference type="ARBA" id="ARBA00000085"/>
    </source>
</evidence>
<dbReference type="SUPFAM" id="SSF55874">
    <property type="entry name" value="ATPase domain of HSP90 chaperone/DNA topoisomerase II/histidine kinase"/>
    <property type="match status" value="1"/>
</dbReference>
<dbReference type="InterPro" id="IPR012312">
    <property type="entry name" value="Hemerythrin-like"/>
</dbReference>
<dbReference type="InterPro" id="IPR003661">
    <property type="entry name" value="HisK_dim/P_dom"/>
</dbReference>
<dbReference type="Gene3D" id="1.10.287.130">
    <property type="match status" value="1"/>
</dbReference>
<dbReference type="NCBIfam" id="TIGR02481">
    <property type="entry name" value="hemeryth_dom"/>
    <property type="match status" value="1"/>
</dbReference>
<dbReference type="InterPro" id="IPR003594">
    <property type="entry name" value="HATPase_dom"/>
</dbReference>
<dbReference type="OrthoDB" id="9809766at2"/>
<dbReference type="InterPro" id="IPR036097">
    <property type="entry name" value="HisK_dim/P_sf"/>
</dbReference>
<dbReference type="Gene3D" id="3.30.565.10">
    <property type="entry name" value="Histidine kinase-like ATPase, C-terminal domain"/>
    <property type="match status" value="1"/>
</dbReference>
<dbReference type="GO" id="GO:0046872">
    <property type="term" value="F:metal ion binding"/>
    <property type="evidence" value="ECO:0007669"/>
    <property type="project" value="UniProtKB-KW"/>
</dbReference>
<evidence type="ECO:0000256" key="10">
    <source>
        <dbReference type="SAM" id="Phobius"/>
    </source>
</evidence>
<keyword evidence="5" id="KW-0808">Transferase</keyword>
<proteinExistence type="inferred from homology"/>
<keyword evidence="13" id="KW-1185">Reference proteome</keyword>
<feature type="domain" description="Histidine kinase" evidence="11">
    <location>
        <begin position="363"/>
        <end position="584"/>
    </location>
</feature>
<dbReference type="Pfam" id="PF02518">
    <property type="entry name" value="HATPase_c"/>
    <property type="match status" value="1"/>
</dbReference>
<dbReference type="SUPFAM" id="SSF47188">
    <property type="entry name" value="Hemerythrin-like"/>
    <property type="match status" value="1"/>
</dbReference>
<sequence length="741" mass="81831">MRGETIRGLQRKIIGLAVAIVLVTGGAVALSVLLPMQTQMRDGANAHIRHSLALKHLAVDQYLTRLTDIGRQIVSRTQIRKRLISYNQGKTTLEDVQAFSDPRLADALNEAGDALGMVRLDKLNRAVSTVGVVPPENIWEKASTLGDPTVLIGPLVHQEHLVVYAVTAIFDDKGERHGTDIVMFHLGGLASILTNRTADDGAARISIVLQYSGANAARAFGSLPGASEIAYLGEVFSWATLDQVRSSTDDVVVALGQDGVERAITSTSLNVAEWVLVEMEATDTLYANARQTLQKVVVVIVFMIALGSLLVLRLLHGLTGQVLVTTEELHRQIEDRTRTQKQIIQAKEEAEEANQAKSDFLASMSHELRTPLNAVLGFGQLLQLDPKATLSPTQHDHLQCILDGGKHLLDLVNQILDLARIEANQALLNLENVDAVEVVSECIGFSLPLGETRHITIVNDFAQDTVVTLRTDPLRFKQLLLNLLSNAIKYNKDYGEVRIGGWEVKNGYYHFYVKDTGVGIADEDQPHVFNMFHRLGGHPGIAREGTGIGLTVTKSLVEQMAGRIGFDSQVGEGTTFWIELPLSSNTNAVIWEDTLHVGVVHLDADHQKIVSVMNRINHPSISLDELDQVIRELRQNTRDHFKREEVVMDVCGYPDLVKHKLLHHDILAQLGALEKEWYEAKDVAIVPKLQKVLKDYWLVHMMQEDIKIVQYTTGKNTEIRRALDALLLGGHDAGPLDDLNA</sequence>
<evidence type="ECO:0000256" key="6">
    <source>
        <dbReference type="ARBA" id="ARBA00022723"/>
    </source>
</evidence>
<dbReference type="PANTHER" id="PTHR43711">
    <property type="entry name" value="TWO-COMPONENT HISTIDINE KINASE"/>
    <property type="match status" value="1"/>
</dbReference>
<dbReference type="RefSeq" id="WP_069956876.1">
    <property type="nucleotide sequence ID" value="NZ_MCGG01000009.1"/>
</dbReference>
<evidence type="ECO:0000313" key="13">
    <source>
        <dbReference type="Proteomes" id="UP000095347"/>
    </source>
</evidence>
<dbReference type="InterPro" id="IPR050736">
    <property type="entry name" value="Sensor_HK_Regulatory"/>
</dbReference>
<feature type="transmembrane region" description="Helical" evidence="10">
    <location>
        <begin position="13"/>
        <end position="34"/>
    </location>
</feature>
<dbReference type="CDD" id="cd00082">
    <property type="entry name" value="HisKA"/>
    <property type="match status" value="1"/>
</dbReference>
<name>A0A1E5QAT7_9PROT</name>
<comment type="similarity">
    <text evidence="2">Belongs to the hemerythrin family.</text>
</comment>
<dbReference type="SUPFAM" id="SSF47384">
    <property type="entry name" value="Homodimeric domain of signal transducing histidine kinase"/>
    <property type="match status" value="1"/>
</dbReference>
<evidence type="ECO:0000256" key="7">
    <source>
        <dbReference type="ARBA" id="ARBA00022777"/>
    </source>
</evidence>
<keyword evidence="6" id="KW-0479">Metal-binding</keyword>
<reference evidence="13" key="1">
    <citation type="submission" date="2016-07" db="EMBL/GenBank/DDBJ databases">
        <authorList>
            <person name="Florea S."/>
            <person name="Webb J.S."/>
            <person name="Jaromczyk J."/>
            <person name="Schardl C.L."/>
        </authorList>
    </citation>
    <scope>NUCLEOTIDE SEQUENCE [LARGE SCALE GENOMIC DNA]</scope>
    <source>
        <strain evidence="13">MV-1</strain>
    </source>
</reference>
<keyword evidence="8" id="KW-0408">Iron</keyword>
<dbReference type="PRINTS" id="PR00344">
    <property type="entry name" value="BCTRLSENSOR"/>
</dbReference>
<dbReference type="Proteomes" id="UP000095347">
    <property type="component" value="Unassembled WGS sequence"/>
</dbReference>
<dbReference type="InterPro" id="IPR004358">
    <property type="entry name" value="Sig_transdc_His_kin-like_C"/>
</dbReference>
<dbReference type="GO" id="GO:0000155">
    <property type="term" value="F:phosphorelay sensor kinase activity"/>
    <property type="evidence" value="ECO:0007669"/>
    <property type="project" value="InterPro"/>
</dbReference>
<dbReference type="Pfam" id="PF00512">
    <property type="entry name" value="HisKA"/>
    <property type="match status" value="1"/>
</dbReference>
<keyword evidence="10" id="KW-1133">Transmembrane helix</keyword>
<keyword evidence="10" id="KW-0812">Transmembrane</keyword>
<dbReference type="CDD" id="cd12107">
    <property type="entry name" value="Hemerythrin"/>
    <property type="match status" value="1"/>
</dbReference>
<dbReference type="PROSITE" id="PS00550">
    <property type="entry name" value="HEMERYTHRINS"/>
    <property type="match status" value="1"/>
</dbReference>
<dbReference type="PANTHER" id="PTHR43711:SF1">
    <property type="entry name" value="HISTIDINE KINASE 1"/>
    <property type="match status" value="1"/>
</dbReference>
<dbReference type="EMBL" id="MCGG01000009">
    <property type="protein sequence ID" value="OEJ69022.1"/>
    <property type="molecule type" value="Genomic_DNA"/>
</dbReference>
<evidence type="ECO:0000256" key="8">
    <source>
        <dbReference type="ARBA" id="ARBA00023004"/>
    </source>
</evidence>
<keyword evidence="10" id="KW-0472">Membrane</keyword>
<dbReference type="EC" id="2.7.13.3" evidence="3"/>
<dbReference type="SMART" id="SM00388">
    <property type="entry name" value="HisKA"/>
    <property type="match status" value="1"/>
</dbReference>
<dbReference type="Pfam" id="PF01814">
    <property type="entry name" value="Hemerythrin"/>
    <property type="match status" value="1"/>
</dbReference>
<dbReference type="InterPro" id="IPR016131">
    <property type="entry name" value="Haemerythrin_Fe_BS"/>
</dbReference>
<evidence type="ECO:0000256" key="2">
    <source>
        <dbReference type="ARBA" id="ARBA00010587"/>
    </source>
</evidence>
<dbReference type="STRING" id="28181.BEN30_04715"/>
<dbReference type="PROSITE" id="PS50109">
    <property type="entry name" value="HIS_KIN"/>
    <property type="match status" value="1"/>
</dbReference>
<accession>A0A1E5QAT7</accession>
<comment type="catalytic activity">
    <reaction evidence="1">
        <text>ATP + protein L-histidine = ADP + protein N-phospho-L-histidine.</text>
        <dbReference type="EC" id="2.7.13.3"/>
    </reaction>
</comment>
<evidence type="ECO:0000259" key="11">
    <source>
        <dbReference type="PROSITE" id="PS50109"/>
    </source>
</evidence>
<gene>
    <name evidence="12" type="ORF">BEN30_04715</name>
</gene>
<evidence type="ECO:0000313" key="12">
    <source>
        <dbReference type="EMBL" id="OEJ69022.1"/>
    </source>
</evidence>
<dbReference type="InterPro" id="IPR035938">
    <property type="entry name" value="Hemerythrin-like_sf"/>
</dbReference>
<dbReference type="InterPro" id="IPR012827">
    <property type="entry name" value="Hemerythrin_metal-bd"/>
</dbReference>
<organism evidence="12 13">
    <name type="scientific">Magnetovibrio blakemorei</name>
    <dbReference type="NCBI Taxonomy" id="28181"/>
    <lineage>
        <taxon>Bacteria</taxon>
        <taxon>Pseudomonadati</taxon>
        <taxon>Pseudomonadota</taxon>
        <taxon>Alphaproteobacteria</taxon>
        <taxon>Rhodospirillales</taxon>
        <taxon>Magnetovibrionaceae</taxon>
        <taxon>Magnetovibrio</taxon>
    </lineage>
</organism>
<keyword evidence="9" id="KW-0902">Two-component regulatory system</keyword>
<keyword evidence="7" id="KW-0418">Kinase</keyword>
<dbReference type="InterPro" id="IPR005467">
    <property type="entry name" value="His_kinase_dom"/>
</dbReference>
<evidence type="ECO:0000256" key="5">
    <source>
        <dbReference type="ARBA" id="ARBA00022679"/>
    </source>
</evidence>
<comment type="caution">
    <text evidence="12">The sequence shown here is derived from an EMBL/GenBank/DDBJ whole genome shotgun (WGS) entry which is preliminary data.</text>
</comment>
<evidence type="ECO:0000256" key="9">
    <source>
        <dbReference type="ARBA" id="ARBA00023012"/>
    </source>
</evidence>
<protein>
    <recommendedName>
        <fullName evidence="3">histidine kinase</fullName>
        <ecNumber evidence="3">2.7.13.3</ecNumber>
    </recommendedName>
</protein>
<evidence type="ECO:0000256" key="3">
    <source>
        <dbReference type="ARBA" id="ARBA00012438"/>
    </source>
</evidence>